<evidence type="ECO:0000313" key="8">
    <source>
        <dbReference type="Proteomes" id="UP000006552"/>
    </source>
</evidence>
<dbReference type="HOGENOM" id="CLU_014658_3_1_4"/>
<name>Q5P2B4_AROAE</name>
<dbReference type="PANTHER" id="PTHR43284:SF1">
    <property type="entry name" value="ASPARAGINE SYNTHETASE"/>
    <property type="match status" value="1"/>
</dbReference>
<dbReference type="GO" id="GO:0006529">
    <property type="term" value="P:asparagine biosynthetic process"/>
    <property type="evidence" value="ECO:0007669"/>
    <property type="project" value="InterPro"/>
</dbReference>
<keyword evidence="7" id="KW-0436">Ligase</keyword>
<accession>Q5P2B4</accession>
<dbReference type="InterPro" id="IPR029055">
    <property type="entry name" value="Ntn_hydrolases_N"/>
</dbReference>
<dbReference type="InterPro" id="IPR001962">
    <property type="entry name" value="Asn_synthase"/>
</dbReference>
<dbReference type="eggNOG" id="COG0367">
    <property type="taxonomic scope" value="Bacteria"/>
</dbReference>
<dbReference type="CDD" id="cd01991">
    <property type="entry name" value="Asn_synthase_B_C"/>
    <property type="match status" value="1"/>
</dbReference>
<dbReference type="EMBL" id="CR555306">
    <property type="protein sequence ID" value="CAI08550.1"/>
    <property type="molecule type" value="Genomic_DNA"/>
</dbReference>
<sequence>MINRPWISSDMHRKVEGPRLLARITGAISRNAPLHGAGRSNSLSGLVEFRSGFCSHDGGVAVHRAGDLVCMALGSPRFEPGALHERASTAGIAAAWLDAFRERGARAPAAAKGRFAVVVLNGGEGSAWLAVDRFGTHPLCHAIEDGMLAFATRADEVPVVAKALDTQALFDYLYFHMIPAPRTVFAGVERLLPGHVLHWRDGKARSERYWTPRFAPDRSLDLEAGKLRFLEIVESAVARETSDGQPGAFLSGGTDSSTVSGMLCRVLGRPAPTYSIGFDAAGYDEMAYARIAAKHFGTDHHEYYVTPDDLIEGIPKVAAYYDEPFGNSSVVPSWLCARNARNDGITRMLAGDGGDELFGGNSRYAKQRIFGFYDAVPGVLRSSMLEPMLGLRGMDRVPVVKKAASYVSQARVPLPDRMGMYNLLLRLGPTHVLTADFLGLVQQEAPLAAQRTVWAETAGQPLVNRMLAFDWKYTLADNDLSKVLGSTALAGVEVAFPLLSDELLEFSLTLPAEWKLKGLTLRWFFKEALRGFLPDEIIAKKKHGFGLPFGVWASQHAGLRSMARDSLETLKQRGIVRGAFIDDLLTNLLPAHPGYYGEMVWILQMLELWLREHAPEYRL</sequence>
<dbReference type="STRING" id="76114.ebA4285"/>
<dbReference type="GO" id="GO:0005829">
    <property type="term" value="C:cytosol"/>
    <property type="evidence" value="ECO:0007669"/>
    <property type="project" value="TreeGrafter"/>
</dbReference>
<dbReference type="EC" id="6.3.5.4" evidence="3"/>
<comment type="similarity">
    <text evidence="2">Belongs to the asparagine synthetase family.</text>
</comment>
<comment type="pathway">
    <text evidence="1">Amino-acid biosynthesis; L-asparagine biosynthesis; L-asparagine from L-aspartate (L-Gln route): step 1/1.</text>
</comment>
<evidence type="ECO:0000259" key="6">
    <source>
        <dbReference type="Pfam" id="PF00733"/>
    </source>
</evidence>
<feature type="domain" description="Asparagine synthetase" evidence="6">
    <location>
        <begin position="231"/>
        <end position="611"/>
    </location>
</feature>
<dbReference type="InterPro" id="IPR051786">
    <property type="entry name" value="ASN_synthetase/amidase"/>
</dbReference>
<feature type="site" description="Important for beta-aspartyl-AMP intermediate formation" evidence="5">
    <location>
        <position position="352"/>
    </location>
</feature>
<dbReference type="SUPFAM" id="SSF52402">
    <property type="entry name" value="Adenine nucleotide alpha hydrolases-like"/>
    <property type="match status" value="1"/>
</dbReference>
<dbReference type="AlphaFoldDB" id="Q5P2B4"/>
<dbReference type="InterPro" id="IPR006426">
    <property type="entry name" value="Asn_synth_AEB"/>
</dbReference>
<dbReference type="PIRSF" id="PIRSF001589">
    <property type="entry name" value="Asn_synthetase_glu-h"/>
    <property type="match status" value="1"/>
</dbReference>
<comment type="catalytic activity">
    <reaction evidence="4">
        <text>L-aspartate + L-glutamine + ATP + H2O = L-asparagine + L-glutamate + AMP + diphosphate + H(+)</text>
        <dbReference type="Rhea" id="RHEA:12228"/>
        <dbReference type="ChEBI" id="CHEBI:15377"/>
        <dbReference type="ChEBI" id="CHEBI:15378"/>
        <dbReference type="ChEBI" id="CHEBI:29985"/>
        <dbReference type="ChEBI" id="CHEBI:29991"/>
        <dbReference type="ChEBI" id="CHEBI:30616"/>
        <dbReference type="ChEBI" id="CHEBI:33019"/>
        <dbReference type="ChEBI" id="CHEBI:58048"/>
        <dbReference type="ChEBI" id="CHEBI:58359"/>
        <dbReference type="ChEBI" id="CHEBI:456215"/>
        <dbReference type="EC" id="6.3.5.4"/>
    </reaction>
</comment>
<dbReference type="InterPro" id="IPR014729">
    <property type="entry name" value="Rossmann-like_a/b/a_fold"/>
</dbReference>
<evidence type="ECO:0000256" key="4">
    <source>
        <dbReference type="ARBA" id="ARBA00048741"/>
    </source>
</evidence>
<dbReference type="PANTHER" id="PTHR43284">
    <property type="entry name" value="ASPARAGINE SYNTHETASE (GLUTAMINE-HYDROLYZING)"/>
    <property type="match status" value="1"/>
</dbReference>
<reference evidence="7 8" key="1">
    <citation type="journal article" date="2005" name="Arch. Microbiol.">
        <title>The genome sequence of an anaerobic aromatic-degrading denitrifying bacterium, strain EbN1.</title>
        <authorList>
            <person name="Rabus R."/>
            <person name="Kube M."/>
            <person name="Heider J."/>
            <person name="Beck A."/>
            <person name="Heitmann K."/>
            <person name="Widdel F."/>
            <person name="Reinhardt R."/>
        </authorList>
    </citation>
    <scope>NUCLEOTIDE SEQUENCE [LARGE SCALE GENOMIC DNA]</scope>
    <source>
        <strain evidence="7 8">EbN1</strain>
    </source>
</reference>
<evidence type="ECO:0000256" key="5">
    <source>
        <dbReference type="PIRSR" id="PIRSR001589-3"/>
    </source>
</evidence>
<dbReference type="GO" id="GO:0004066">
    <property type="term" value="F:asparagine synthase (glutamine-hydrolyzing) activity"/>
    <property type="evidence" value="ECO:0007669"/>
    <property type="project" value="UniProtKB-EC"/>
</dbReference>
<gene>
    <name evidence="7" type="ORF">ebA4285</name>
</gene>
<evidence type="ECO:0000256" key="2">
    <source>
        <dbReference type="ARBA" id="ARBA00005752"/>
    </source>
</evidence>
<dbReference type="SUPFAM" id="SSF56235">
    <property type="entry name" value="N-terminal nucleophile aminohydrolases (Ntn hydrolases)"/>
    <property type="match status" value="1"/>
</dbReference>
<protein>
    <recommendedName>
        <fullName evidence="3">asparagine synthase (glutamine-hydrolyzing)</fullName>
        <ecNumber evidence="3">6.3.5.4</ecNumber>
    </recommendedName>
</protein>
<dbReference type="Pfam" id="PF00733">
    <property type="entry name" value="Asn_synthase"/>
    <property type="match status" value="1"/>
</dbReference>
<evidence type="ECO:0000313" key="7">
    <source>
        <dbReference type="EMBL" id="CAI08550.1"/>
    </source>
</evidence>
<dbReference type="Proteomes" id="UP000006552">
    <property type="component" value="Chromosome"/>
</dbReference>
<evidence type="ECO:0000256" key="1">
    <source>
        <dbReference type="ARBA" id="ARBA00005187"/>
    </source>
</evidence>
<evidence type="ECO:0000256" key="3">
    <source>
        <dbReference type="ARBA" id="ARBA00012737"/>
    </source>
</evidence>
<proteinExistence type="inferred from homology"/>
<keyword evidence="8" id="KW-1185">Reference proteome</keyword>
<dbReference type="Gene3D" id="3.40.50.620">
    <property type="entry name" value="HUPs"/>
    <property type="match status" value="1"/>
</dbReference>
<organism evidence="7 8">
    <name type="scientific">Aromatoleum aromaticum (strain DSM 19018 / LMG 30748 / EbN1)</name>
    <name type="common">Azoarcus sp. (strain EbN1)</name>
    <dbReference type="NCBI Taxonomy" id="76114"/>
    <lineage>
        <taxon>Bacteria</taxon>
        <taxon>Pseudomonadati</taxon>
        <taxon>Pseudomonadota</taxon>
        <taxon>Betaproteobacteria</taxon>
        <taxon>Rhodocyclales</taxon>
        <taxon>Rhodocyclaceae</taxon>
        <taxon>Aromatoleum</taxon>
    </lineage>
</organism>
<dbReference type="KEGG" id="eba:ebA4285"/>
<dbReference type="Gene3D" id="3.60.20.10">
    <property type="entry name" value="Glutamine Phosphoribosylpyrophosphate, subunit 1, domain 1"/>
    <property type="match status" value="1"/>
</dbReference>